<dbReference type="HOGENOM" id="CLU_807611_0_0_1"/>
<proteinExistence type="predicted"/>
<dbReference type="RefSeq" id="XP_005783788.1">
    <property type="nucleotide sequence ID" value="XM_005783731.1"/>
</dbReference>
<evidence type="ECO:0000313" key="2">
    <source>
        <dbReference type="EnsemblProtists" id="EOD31359"/>
    </source>
</evidence>
<reference evidence="3" key="1">
    <citation type="journal article" date="2013" name="Nature">
        <title>Pan genome of the phytoplankton Emiliania underpins its global distribution.</title>
        <authorList>
            <person name="Read B.A."/>
            <person name="Kegel J."/>
            <person name="Klute M.J."/>
            <person name="Kuo A."/>
            <person name="Lefebvre S.C."/>
            <person name="Maumus F."/>
            <person name="Mayer C."/>
            <person name="Miller J."/>
            <person name="Monier A."/>
            <person name="Salamov A."/>
            <person name="Young J."/>
            <person name="Aguilar M."/>
            <person name="Claverie J.M."/>
            <person name="Frickenhaus S."/>
            <person name="Gonzalez K."/>
            <person name="Herman E.K."/>
            <person name="Lin Y.C."/>
            <person name="Napier J."/>
            <person name="Ogata H."/>
            <person name="Sarno A.F."/>
            <person name="Shmutz J."/>
            <person name="Schroeder D."/>
            <person name="de Vargas C."/>
            <person name="Verret F."/>
            <person name="von Dassow P."/>
            <person name="Valentin K."/>
            <person name="Van de Peer Y."/>
            <person name="Wheeler G."/>
            <person name="Dacks J.B."/>
            <person name="Delwiche C.F."/>
            <person name="Dyhrman S.T."/>
            <person name="Glockner G."/>
            <person name="John U."/>
            <person name="Richards T."/>
            <person name="Worden A.Z."/>
            <person name="Zhang X."/>
            <person name="Grigoriev I.V."/>
            <person name="Allen A.E."/>
            <person name="Bidle K."/>
            <person name="Borodovsky M."/>
            <person name="Bowler C."/>
            <person name="Brownlee C."/>
            <person name="Cock J.M."/>
            <person name="Elias M."/>
            <person name="Gladyshev V.N."/>
            <person name="Groth M."/>
            <person name="Guda C."/>
            <person name="Hadaegh A."/>
            <person name="Iglesias-Rodriguez M.D."/>
            <person name="Jenkins J."/>
            <person name="Jones B.M."/>
            <person name="Lawson T."/>
            <person name="Leese F."/>
            <person name="Lindquist E."/>
            <person name="Lobanov A."/>
            <person name="Lomsadze A."/>
            <person name="Malik S.B."/>
            <person name="Marsh M.E."/>
            <person name="Mackinder L."/>
            <person name="Mock T."/>
            <person name="Mueller-Roeber B."/>
            <person name="Pagarete A."/>
            <person name="Parker M."/>
            <person name="Probert I."/>
            <person name="Quesneville H."/>
            <person name="Raines C."/>
            <person name="Rensing S.A."/>
            <person name="Riano-Pachon D.M."/>
            <person name="Richier S."/>
            <person name="Rokitta S."/>
            <person name="Shiraiwa Y."/>
            <person name="Soanes D.M."/>
            <person name="van der Giezen M."/>
            <person name="Wahlund T.M."/>
            <person name="Williams B."/>
            <person name="Wilson W."/>
            <person name="Wolfe G."/>
            <person name="Wurch L.L."/>
        </authorList>
    </citation>
    <scope>NUCLEOTIDE SEQUENCE</scope>
</reference>
<dbReference type="EnsemblProtists" id="EOD31359">
    <property type="protein sequence ID" value="EOD31359"/>
    <property type="gene ID" value="EMIHUDRAFT_231940"/>
</dbReference>
<dbReference type="GO" id="GO:0016020">
    <property type="term" value="C:membrane"/>
    <property type="evidence" value="ECO:0007669"/>
    <property type="project" value="TreeGrafter"/>
</dbReference>
<dbReference type="Proteomes" id="UP000013827">
    <property type="component" value="Unassembled WGS sequence"/>
</dbReference>
<protein>
    <recommendedName>
        <fullName evidence="1">AB hydrolase-1 domain-containing protein</fullName>
    </recommendedName>
</protein>
<dbReference type="PRINTS" id="PR00111">
    <property type="entry name" value="ABHYDROLASE"/>
</dbReference>
<name>A0A0D3K6H4_EMIH1</name>
<feature type="domain" description="AB hydrolase-1" evidence="1">
    <location>
        <begin position="54"/>
        <end position="322"/>
    </location>
</feature>
<dbReference type="PANTHER" id="PTHR43798">
    <property type="entry name" value="MONOACYLGLYCEROL LIPASE"/>
    <property type="match status" value="1"/>
</dbReference>
<dbReference type="Pfam" id="PF00561">
    <property type="entry name" value="Abhydrolase_1"/>
    <property type="match status" value="1"/>
</dbReference>
<keyword evidence="3" id="KW-1185">Reference proteome</keyword>
<dbReference type="SUPFAM" id="SSF53474">
    <property type="entry name" value="alpha/beta-Hydrolases"/>
    <property type="match status" value="1"/>
</dbReference>
<evidence type="ECO:0000259" key="1">
    <source>
        <dbReference type="Pfam" id="PF00561"/>
    </source>
</evidence>
<dbReference type="Gene3D" id="3.40.50.1820">
    <property type="entry name" value="alpha/beta hydrolase"/>
    <property type="match status" value="1"/>
</dbReference>
<dbReference type="PaxDb" id="2903-EOD31359"/>
<dbReference type="GeneID" id="17276632"/>
<sequence>MPAAIAAAAAAIRGPQQAAYEEAGFTRRSVRMPSGEEVSYLSRRSTTDPPERCVVFLHGMTSDALGSAAAVVPIASRQPPGVRILVPDAAGHGKRHAWAVRSSWEGLSLDDHMSDVEAFCAAVGASDGTVPVDLVGYSMGGATAFALAARHVNGSAPAASRLPVRRVALLAPALLVTQELYAMTLSVQRHGGVERCVYNYRTEAEAEEMLRLVGYAEPLCEKLAPVLAWGRRDQPPDFWWKMWRGLGGVQAFGEGEVDAAVDAKRAALASSGSVLAEAATPVLVVQGSAELVVDASVPREVRRAVGSACDVATLEGFGHRGHPTDASKDFLTAAGQVVGPWLGR</sequence>
<dbReference type="InterPro" id="IPR050266">
    <property type="entry name" value="AB_hydrolase_sf"/>
</dbReference>
<dbReference type="AlphaFoldDB" id="A0A0D3K6H4"/>
<accession>A0A0D3K6H4</accession>
<evidence type="ECO:0000313" key="3">
    <source>
        <dbReference type="Proteomes" id="UP000013827"/>
    </source>
</evidence>
<organism evidence="2 3">
    <name type="scientific">Emiliania huxleyi (strain CCMP1516)</name>
    <dbReference type="NCBI Taxonomy" id="280463"/>
    <lineage>
        <taxon>Eukaryota</taxon>
        <taxon>Haptista</taxon>
        <taxon>Haptophyta</taxon>
        <taxon>Prymnesiophyceae</taxon>
        <taxon>Isochrysidales</taxon>
        <taxon>Noelaerhabdaceae</taxon>
        <taxon>Emiliania</taxon>
    </lineage>
</organism>
<dbReference type="InterPro" id="IPR029058">
    <property type="entry name" value="AB_hydrolase_fold"/>
</dbReference>
<dbReference type="PANTHER" id="PTHR43798:SF33">
    <property type="entry name" value="HYDROLASE, PUTATIVE (AFU_ORTHOLOGUE AFUA_2G14860)-RELATED"/>
    <property type="match status" value="1"/>
</dbReference>
<reference evidence="2" key="2">
    <citation type="submission" date="2024-10" db="UniProtKB">
        <authorList>
            <consortium name="EnsemblProtists"/>
        </authorList>
    </citation>
    <scope>IDENTIFICATION</scope>
</reference>
<dbReference type="KEGG" id="ehx:EMIHUDRAFT_231940"/>
<dbReference type="InterPro" id="IPR000073">
    <property type="entry name" value="AB_hydrolase_1"/>
</dbReference>